<evidence type="ECO:0000259" key="2">
    <source>
        <dbReference type="Pfam" id="PF01051"/>
    </source>
</evidence>
<dbReference type="Proteomes" id="UP000093052">
    <property type="component" value="Plasmid pNCI001"/>
</dbReference>
<dbReference type="RefSeq" id="WP_042385981.1">
    <property type="nucleotide sequence ID" value="NZ_CP016623.1"/>
</dbReference>
<sequence>MEPSVTQQSNNNSVTKSNILIEASYKLTVTEQKIILYLVSQIHKDDDDFKMYSLPIQHFYELLGYRGSPKYSEMRDITRNLMRKILEIKEGKKLKQMSWISYVEYDEHSGRVYLSFDPRLKPYLLQLKKEFTTYRLKNVMELKSGYSIRIYEILKRWQFINDVEIPLDELRKMVGATDKYLEYHNFKKRVLAPAQKEIMEKTDLSFEYKEVKSGRKVVAIRFFIHERPMGEASVIPENSHETSGIDVLYSQFLSRFAERGQPLPPKEFARIVVLAQQAFGADWLDELTKMIDDIFGRTDIRKPLAFLTYVLNEKINHMEKGMDHSEGSMEKTRKAMRREKLPDWFAEYQKQFLHDIVQSATNGVYEDDEIERKRAELEARLQKYKR</sequence>
<dbReference type="InterPro" id="IPR000525">
    <property type="entry name" value="Initiator_Rep_WH1"/>
</dbReference>
<comment type="similarity">
    <text evidence="1">Belongs to the initiator RepB protein family.</text>
</comment>
<dbReference type="InterPro" id="IPR036388">
    <property type="entry name" value="WH-like_DNA-bd_sf"/>
</dbReference>
<evidence type="ECO:0000313" key="4">
    <source>
        <dbReference type="Proteomes" id="UP000093052"/>
    </source>
</evidence>
<dbReference type="Gene3D" id="1.10.10.10">
    <property type="entry name" value="Winged helix-like DNA-binding domain superfamily/Winged helix DNA-binding domain"/>
    <property type="match status" value="2"/>
</dbReference>
<keyword evidence="4" id="KW-1185">Reference proteome</keyword>
<evidence type="ECO:0000256" key="1">
    <source>
        <dbReference type="ARBA" id="ARBA00038283"/>
    </source>
</evidence>
<evidence type="ECO:0000313" key="3">
    <source>
        <dbReference type="EMBL" id="ANZ32262.1"/>
    </source>
</evidence>
<reference evidence="4" key="1">
    <citation type="journal article" date="2016" name="Genome Announc.">
        <title>Complete Genome Sequence of Geobacillus thermoglucosidasius NCIMB 11955, the Progenitor of a Bioethanol Production Strain.</title>
        <authorList>
            <person name="Sheng L."/>
            <person name="Zhang Y."/>
            <person name="Minton N.P."/>
        </authorList>
    </citation>
    <scope>NUCLEOTIDE SEQUENCE [LARGE SCALE GENOMIC DNA]</scope>
    <source>
        <strain evidence="4">NCIMB 11955</strain>
    </source>
</reference>
<dbReference type="EMBL" id="CP016623">
    <property type="protein sequence ID" value="ANZ32262.1"/>
    <property type="molecule type" value="Genomic_DNA"/>
</dbReference>
<gene>
    <name evidence="3" type="ORF">BCV53_19380</name>
</gene>
<dbReference type="Pfam" id="PF01051">
    <property type="entry name" value="Rep3_N"/>
    <property type="match status" value="1"/>
</dbReference>
<keyword evidence="3" id="KW-0614">Plasmid</keyword>
<dbReference type="Pfam" id="PF21205">
    <property type="entry name" value="Rep3_C"/>
    <property type="match status" value="1"/>
</dbReference>
<name>A0AAN1D8L6_PARTM</name>
<proteinExistence type="inferred from homology"/>
<accession>A0AAN1D8L6</accession>
<feature type="domain" description="Initiator Rep protein WH1" evidence="2">
    <location>
        <begin position="14"/>
        <end position="155"/>
    </location>
</feature>
<dbReference type="GO" id="GO:0003887">
    <property type="term" value="F:DNA-directed DNA polymerase activity"/>
    <property type="evidence" value="ECO:0007669"/>
    <property type="project" value="InterPro"/>
</dbReference>
<dbReference type="AlphaFoldDB" id="A0AAN1D8L6"/>
<dbReference type="GeneID" id="56927596"/>
<protein>
    <submittedName>
        <fullName evidence="3">Replication initiation protein</fullName>
    </submittedName>
</protein>
<organism evidence="3 4">
    <name type="scientific">Parageobacillus thermoglucosidasius</name>
    <name type="common">Geobacillus thermoglucosidasius</name>
    <dbReference type="NCBI Taxonomy" id="1426"/>
    <lineage>
        <taxon>Bacteria</taxon>
        <taxon>Bacillati</taxon>
        <taxon>Bacillota</taxon>
        <taxon>Bacilli</taxon>
        <taxon>Bacillales</taxon>
        <taxon>Anoxybacillaceae</taxon>
        <taxon>Parageobacillus</taxon>
    </lineage>
</organism>
<geneLocation type="plasmid" evidence="3 4">
    <name>pNCI001</name>
</geneLocation>
<dbReference type="SUPFAM" id="SSF46785">
    <property type="entry name" value="Winged helix' DNA-binding domain"/>
    <property type="match status" value="2"/>
</dbReference>
<dbReference type="InterPro" id="IPR036390">
    <property type="entry name" value="WH_DNA-bd_sf"/>
</dbReference>
<dbReference type="GO" id="GO:0006270">
    <property type="term" value="P:DNA replication initiation"/>
    <property type="evidence" value="ECO:0007669"/>
    <property type="project" value="InterPro"/>
</dbReference>